<dbReference type="InterPro" id="IPR050612">
    <property type="entry name" value="Prok_Mopterin_Oxidored"/>
</dbReference>
<dbReference type="InterPro" id="IPR037949">
    <property type="entry name" value="MopB_CT_Acetylene-hydratase"/>
</dbReference>
<dbReference type="InterPro" id="IPR009010">
    <property type="entry name" value="Asp_de-COase-like_dom_sf"/>
</dbReference>
<feature type="domain" description="4Fe-4S Mo/W bis-MGD-type" evidence="5">
    <location>
        <begin position="38"/>
        <end position="98"/>
    </location>
</feature>
<dbReference type="Gene3D" id="2.20.25.90">
    <property type="entry name" value="ADC-like domains"/>
    <property type="match status" value="1"/>
</dbReference>
<dbReference type="CDD" id="cd02781">
    <property type="entry name" value="MopB_CT_Acetylene-hydratase"/>
    <property type="match status" value="1"/>
</dbReference>
<dbReference type="SMART" id="SM00926">
    <property type="entry name" value="Molybdop_Fe4S4"/>
    <property type="match status" value="1"/>
</dbReference>
<reference evidence="6 7" key="1">
    <citation type="submission" date="2020-08" db="EMBL/GenBank/DDBJ databases">
        <authorList>
            <person name="Liu C."/>
            <person name="Sun Q."/>
        </authorList>
    </citation>
    <scope>NUCLEOTIDE SEQUENCE [LARGE SCALE GENOMIC DNA]</scope>
    <source>
        <strain evidence="6 7">N22</strain>
    </source>
</reference>
<keyword evidence="2" id="KW-0479">Metal-binding</keyword>
<evidence type="ECO:0000313" key="6">
    <source>
        <dbReference type="EMBL" id="MBC2889418.1"/>
    </source>
</evidence>
<dbReference type="InterPro" id="IPR006963">
    <property type="entry name" value="Mopterin_OxRdtase_4Fe-4S_dom"/>
</dbReference>
<keyword evidence="7" id="KW-1185">Reference proteome</keyword>
<dbReference type="Proteomes" id="UP000587396">
    <property type="component" value="Unassembled WGS sequence"/>
</dbReference>
<comment type="similarity">
    <text evidence="1">Belongs to the prokaryotic molybdopterin-containing oxidoreductase family.</text>
</comment>
<evidence type="ECO:0000313" key="7">
    <source>
        <dbReference type="Proteomes" id="UP000587396"/>
    </source>
</evidence>
<accession>A0A842JHV0</accession>
<dbReference type="GO" id="GO:0046872">
    <property type="term" value="F:metal ion binding"/>
    <property type="evidence" value="ECO:0007669"/>
    <property type="project" value="UniProtKB-KW"/>
</dbReference>
<dbReference type="GO" id="GO:0016491">
    <property type="term" value="F:oxidoreductase activity"/>
    <property type="evidence" value="ECO:0007669"/>
    <property type="project" value="InterPro"/>
</dbReference>
<dbReference type="Pfam" id="PF01568">
    <property type="entry name" value="Molydop_binding"/>
    <property type="match status" value="1"/>
</dbReference>
<dbReference type="PROSITE" id="PS51669">
    <property type="entry name" value="4FE4S_MOW_BIS_MGD"/>
    <property type="match status" value="1"/>
</dbReference>
<proteinExistence type="inferred from homology"/>
<dbReference type="EMBL" id="JACMSE010000005">
    <property type="protein sequence ID" value="MBC2889418.1"/>
    <property type="molecule type" value="Genomic_DNA"/>
</dbReference>
<protein>
    <submittedName>
        <fullName evidence="6">Molybdopterin-dependent oxidoreductase</fullName>
    </submittedName>
</protein>
<dbReference type="Pfam" id="PF04879">
    <property type="entry name" value="Molybdop_Fe4S4"/>
    <property type="match status" value="1"/>
</dbReference>
<dbReference type="PANTHER" id="PTHR43742">
    <property type="entry name" value="TRIMETHYLAMINE-N-OXIDE REDUCTASE"/>
    <property type="match status" value="1"/>
</dbReference>
<dbReference type="Pfam" id="PF00384">
    <property type="entry name" value="Molybdopterin"/>
    <property type="match status" value="1"/>
</dbReference>
<dbReference type="InterPro" id="IPR006657">
    <property type="entry name" value="MoPterin_dinucl-bd_dom"/>
</dbReference>
<evidence type="ECO:0000256" key="3">
    <source>
        <dbReference type="ARBA" id="ARBA00023004"/>
    </source>
</evidence>
<dbReference type="GO" id="GO:0043546">
    <property type="term" value="F:molybdopterin cofactor binding"/>
    <property type="evidence" value="ECO:0007669"/>
    <property type="project" value="InterPro"/>
</dbReference>
<evidence type="ECO:0000256" key="1">
    <source>
        <dbReference type="ARBA" id="ARBA00010312"/>
    </source>
</evidence>
<sequence length="793" mass="89538">MADHGIEGYNNSGVSTQLVGDYQFVDHEKPWRYQEGDLTVTRGSAWSGPGCHDGCGVLLYTDKDGKLVKCEGDPENPYNGGRLCVRCLDVPEVVYHKDRLLYPMKRDPKDRGKDKWERISWEEAVDLVVDTFMDIKEKYGAESVVFGQGTGRDIAAYITRLCWSFGSPNYVLFLSGCACYLPRVAGFAATAGSFWVADCSQEFADRYDNPQYQVPETMFVWGNYPLRANSDGFYGHWVIDLMKRGMELVVIDPKVTWMSTHSKLHLAIRPGTDAALALGFLNIIINEDLYDHDFVDRWTYGFDELAERVQEYTPERIAEITWIPEEKIRAAAHILAESKPCTMQWGVAVDMTKEALPASQAIAACFQITGNVDVPGGIIAPPEILNYAGGWGRELCPEETWKKRIGLDKYPLLNFGFQIAQPDELRHAMATGKPYKIHATWLQQNNVLSCMGADPTEQYIGLMNCDFNVSVDLFMTPTIMATSDLVLPASTFTERDGIRVGDGCQRGEVINKVCQVGECKSDMEINLMVGKRFNPEAWPWDNVDDMFSAMLTAQTPFTFEELREKHPVYLPFSYRRYETGLLRGDGQPGFNTPTGRIELWSTFYNNAGMDPLPYFEEPIPGPGSTPELLDEYPLVLTTGARPWSLFHSEHRQVQRMRDLKKECNVYLNAETAEKYGLVDGDWVWVENIYGRCKSKVEVTNLYQDPRVIACDHAWWHPEGDPEKLYDSHDLNVNNLLPGIPGKSGFGSNYKTTLVKLYKVTPEDDTNGPFQRDNYVGQALTDRVAEAIAATKNK</sequence>
<dbReference type="Gene3D" id="3.40.228.10">
    <property type="entry name" value="Dimethylsulfoxide Reductase, domain 2"/>
    <property type="match status" value="1"/>
</dbReference>
<dbReference type="CDD" id="cd02759">
    <property type="entry name" value="MopB_Acetylene-hydratase"/>
    <property type="match status" value="1"/>
</dbReference>
<dbReference type="InterPro" id="IPR041930">
    <property type="entry name" value="Acetylene_hydratase"/>
</dbReference>
<dbReference type="AlphaFoldDB" id="A0A842JHV0"/>
<comment type="caution">
    <text evidence="6">The sequence shown here is derived from an EMBL/GenBank/DDBJ whole genome shotgun (WGS) entry which is preliminary data.</text>
</comment>
<evidence type="ECO:0000256" key="2">
    <source>
        <dbReference type="ARBA" id="ARBA00022723"/>
    </source>
</evidence>
<dbReference type="Gene3D" id="2.40.40.20">
    <property type="match status" value="1"/>
</dbReference>
<keyword evidence="3" id="KW-0408">Iron</keyword>
<name>A0A842JHV0_9ACTN</name>
<gene>
    <name evidence="6" type="ORF">H7313_08690</name>
</gene>
<evidence type="ECO:0000256" key="4">
    <source>
        <dbReference type="ARBA" id="ARBA00023014"/>
    </source>
</evidence>
<dbReference type="PANTHER" id="PTHR43742:SF6">
    <property type="entry name" value="OXIDOREDUCTASE YYAE-RELATED"/>
    <property type="match status" value="1"/>
</dbReference>
<dbReference type="SUPFAM" id="SSF53706">
    <property type="entry name" value="Formate dehydrogenase/DMSO reductase, domains 1-3"/>
    <property type="match status" value="1"/>
</dbReference>
<dbReference type="InterPro" id="IPR006656">
    <property type="entry name" value="Mopterin_OxRdtase"/>
</dbReference>
<keyword evidence="4" id="KW-0411">Iron-sulfur</keyword>
<dbReference type="RefSeq" id="WP_185905250.1">
    <property type="nucleotide sequence ID" value="NZ_JACMSE010000005.1"/>
</dbReference>
<dbReference type="GO" id="GO:0051536">
    <property type="term" value="F:iron-sulfur cluster binding"/>
    <property type="evidence" value="ECO:0007669"/>
    <property type="project" value="UniProtKB-KW"/>
</dbReference>
<dbReference type="Gene3D" id="3.40.50.740">
    <property type="match status" value="1"/>
</dbReference>
<dbReference type="SUPFAM" id="SSF50692">
    <property type="entry name" value="ADC-like"/>
    <property type="match status" value="1"/>
</dbReference>
<organism evidence="6 7">
    <name type="scientific">Gordonibacter massiliensis</name>
    <name type="common">ex Traore et al. 2017</name>
    <dbReference type="NCBI Taxonomy" id="1841863"/>
    <lineage>
        <taxon>Bacteria</taxon>
        <taxon>Bacillati</taxon>
        <taxon>Actinomycetota</taxon>
        <taxon>Coriobacteriia</taxon>
        <taxon>Eggerthellales</taxon>
        <taxon>Eggerthellaceae</taxon>
        <taxon>Gordonibacter</taxon>
    </lineage>
</organism>
<dbReference type="GO" id="GO:0018818">
    <property type="term" value="F:acetylene hydratase activity"/>
    <property type="evidence" value="ECO:0007669"/>
    <property type="project" value="InterPro"/>
</dbReference>
<evidence type="ECO:0000259" key="5">
    <source>
        <dbReference type="PROSITE" id="PS51669"/>
    </source>
</evidence>